<dbReference type="GeneID" id="93734440"/>
<dbReference type="InterPro" id="IPR027843">
    <property type="entry name" value="DUF4440"/>
</dbReference>
<feature type="domain" description="DUF4440" evidence="1">
    <location>
        <begin position="24"/>
        <end position="127"/>
    </location>
</feature>
<dbReference type="Gene3D" id="3.10.450.50">
    <property type="match status" value="1"/>
</dbReference>
<keyword evidence="2" id="KW-0614">Plasmid</keyword>
<dbReference type="eggNOG" id="COG4319">
    <property type="taxonomic scope" value="Bacteria"/>
</dbReference>
<dbReference type="RefSeq" id="WP_003952579.1">
    <property type="nucleotide sequence ID" value="NZ_CM000914.1"/>
</dbReference>
<organism evidence="2 3">
    <name type="scientific">Streptomyces clavuligerus</name>
    <dbReference type="NCBI Taxonomy" id="1901"/>
    <lineage>
        <taxon>Bacteria</taxon>
        <taxon>Bacillati</taxon>
        <taxon>Actinomycetota</taxon>
        <taxon>Actinomycetes</taxon>
        <taxon>Kitasatosporales</taxon>
        <taxon>Streptomycetaceae</taxon>
        <taxon>Streptomyces</taxon>
    </lineage>
</organism>
<keyword evidence="3" id="KW-1185">Reference proteome</keyword>
<dbReference type="EMBL" id="CM000914">
    <property type="protein sequence ID" value="EFG04857.2"/>
    <property type="molecule type" value="Genomic_DNA"/>
</dbReference>
<dbReference type="OrthoDB" id="582586at2"/>
<evidence type="ECO:0000313" key="3">
    <source>
        <dbReference type="Proteomes" id="UP000002357"/>
    </source>
</evidence>
<name>B5GLJ3_STRCL</name>
<dbReference type="AlphaFoldDB" id="B5GLJ3"/>
<dbReference type="NCBIfam" id="TIGR02246">
    <property type="entry name" value="SgcJ/EcaC family oxidoreductase"/>
    <property type="match status" value="1"/>
</dbReference>
<reference evidence="2 3" key="1">
    <citation type="journal article" date="2010" name="Genome Biol. Evol.">
        <title>The sequence of a 1.8-mb bacterial linear plasmid reveals a rich evolutionary reservoir of secondary metabolic pathways.</title>
        <authorList>
            <person name="Medema M.H."/>
            <person name="Trefzer A."/>
            <person name="Kovalchuk A."/>
            <person name="van den Berg M."/>
            <person name="Mueller U."/>
            <person name="Heijne W."/>
            <person name="Wu L."/>
            <person name="Alam M.T."/>
            <person name="Ronning C.M."/>
            <person name="Nierman W.C."/>
            <person name="Bovenberg R.A.L."/>
            <person name="Breitling R."/>
            <person name="Takano E."/>
        </authorList>
    </citation>
    <scope>NUCLEOTIDE SEQUENCE [LARGE SCALE GENOMIC DNA]</scope>
    <source>
        <strain evidence="3">ATCC 27064 / DSM 738 / JCM 4710 / NBRC 13307 / NCIMB 12785 / NRRL 3585 / VKM Ac-602</strain>
        <plasmid evidence="2">pSCL4</plasmid>
    </source>
</reference>
<proteinExistence type="predicted"/>
<dbReference type="Proteomes" id="UP000002357">
    <property type="component" value="Plasmid pSCL4"/>
</dbReference>
<evidence type="ECO:0000313" key="2">
    <source>
        <dbReference type="EMBL" id="EFG04857.2"/>
    </source>
</evidence>
<geneLocation type="plasmid" evidence="2 3">
    <name>pSCL4</name>
</geneLocation>
<accession>B5GLJ3</accession>
<dbReference type="InterPro" id="IPR011944">
    <property type="entry name" value="Steroid_delta5-4_isomerase"/>
</dbReference>
<dbReference type="Pfam" id="PF14534">
    <property type="entry name" value="DUF4440"/>
    <property type="match status" value="1"/>
</dbReference>
<dbReference type="SUPFAM" id="SSF54427">
    <property type="entry name" value="NTF2-like"/>
    <property type="match status" value="1"/>
</dbReference>
<gene>
    <name evidence="2" type="ORF">SCLAV_p1373</name>
</gene>
<evidence type="ECO:0000259" key="1">
    <source>
        <dbReference type="Pfam" id="PF14534"/>
    </source>
</evidence>
<protein>
    <recommendedName>
        <fullName evidence="1">DUF4440 domain-containing protein</fullName>
    </recommendedName>
</protein>
<dbReference type="InterPro" id="IPR032710">
    <property type="entry name" value="NTF2-like_dom_sf"/>
</dbReference>
<sequence length="135" mass="14278">METASAGPSDADKKAVVSLPGKIVAAWAAHDDQAFAKVFTPDGTMILPGVFKKGQEEIGAFMAEGFAGPFKGTRVTGEPLDVRFLSATSALLITRGGVLLEGEEEVAAERAIRATWTAVKDQGRWRLAAYQNTPA</sequence>